<dbReference type="AlphaFoldDB" id="A0A1Q4NV08"/>
<feature type="transmembrane region" description="Helical" evidence="1">
    <location>
        <begin position="6"/>
        <end position="25"/>
    </location>
</feature>
<keyword evidence="1" id="KW-0472">Membrane</keyword>
<gene>
    <name evidence="2" type="ORF">BHU62_21425</name>
</gene>
<dbReference type="EMBL" id="MJAO01000030">
    <property type="protein sequence ID" value="OKB64701.1"/>
    <property type="molecule type" value="Genomic_DNA"/>
</dbReference>
<name>A0A1Q4NV08_SERMA</name>
<evidence type="ECO:0000256" key="1">
    <source>
        <dbReference type="SAM" id="Phobius"/>
    </source>
</evidence>
<organism evidence="2 3">
    <name type="scientific">Serratia marcescens</name>
    <dbReference type="NCBI Taxonomy" id="615"/>
    <lineage>
        <taxon>Bacteria</taxon>
        <taxon>Pseudomonadati</taxon>
        <taxon>Pseudomonadota</taxon>
        <taxon>Gammaproteobacteria</taxon>
        <taxon>Enterobacterales</taxon>
        <taxon>Yersiniaceae</taxon>
        <taxon>Serratia</taxon>
    </lineage>
</organism>
<comment type="caution">
    <text evidence="2">The sequence shown here is derived from an EMBL/GenBank/DDBJ whole genome shotgun (WGS) entry which is preliminary data.</text>
</comment>
<protein>
    <submittedName>
        <fullName evidence="2">Uncharacterized protein</fullName>
    </submittedName>
</protein>
<accession>A0A1Q4NV08</accession>
<dbReference type="Proteomes" id="UP000185770">
    <property type="component" value="Unassembled WGS sequence"/>
</dbReference>
<proteinExistence type="predicted"/>
<evidence type="ECO:0000313" key="2">
    <source>
        <dbReference type="EMBL" id="OKB64701.1"/>
    </source>
</evidence>
<keyword evidence="1" id="KW-1133">Transmembrane helix</keyword>
<keyword evidence="1" id="KW-0812">Transmembrane</keyword>
<sequence>MRRYGYLLLLMAAALCYGISGYFLLLKPRVPECRAVLRLTDQVSDRLIQGALLISVVPHGPRGVALQLNGSVFDGGTRYVVDRVLTMDYHKQGENYTLRLKETFKKTAG</sequence>
<reference evidence="2 3" key="1">
    <citation type="submission" date="2016-09" db="EMBL/GenBank/DDBJ databases">
        <title>Serratia marcescens MSU-97 and epiphytic antimycotic-producing bacteria.</title>
        <authorList>
            <person name="Matilla M.A."/>
        </authorList>
    </citation>
    <scope>NUCLEOTIDE SEQUENCE [LARGE SCALE GENOMIC DNA]</scope>
    <source>
        <strain evidence="2 3">MSU-97</strain>
    </source>
</reference>
<evidence type="ECO:0000313" key="3">
    <source>
        <dbReference type="Proteomes" id="UP000185770"/>
    </source>
</evidence>